<dbReference type="InterPro" id="IPR050606">
    <property type="entry name" value="Calponin-like"/>
</dbReference>
<dbReference type="PANTHER" id="PTHR47385:SF14">
    <property type="entry name" value="TRANSGELIN"/>
    <property type="match status" value="1"/>
</dbReference>
<dbReference type="InterPro" id="IPR003096">
    <property type="entry name" value="SM22_calponin"/>
</dbReference>
<evidence type="ECO:0000313" key="10">
    <source>
        <dbReference type="Proteomes" id="UP001174909"/>
    </source>
</evidence>
<dbReference type="EMBL" id="CASHTH010003275">
    <property type="protein sequence ID" value="CAI8042614.1"/>
    <property type="molecule type" value="Genomic_DNA"/>
</dbReference>
<dbReference type="PROSITE" id="PS01052">
    <property type="entry name" value="CALPONIN_1"/>
    <property type="match status" value="1"/>
</dbReference>
<proteinExistence type="inferred from homology"/>
<dbReference type="InterPro" id="IPR036872">
    <property type="entry name" value="CH_dom_sf"/>
</dbReference>
<gene>
    <name evidence="9" type="ORF">GBAR_LOCUS23632</name>
</gene>
<keyword evidence="2" id="KW-0677">Repeat</keyword>
<evidence type="ECO:0000313" key="9">
    <source>
        <dbReference type="EMBL" id="CAI8042614.1"/>
    </source>
</evidence>
<evidence type="ECO:0000259" key="8">
    <source>
        <dbReference type="PROSITE" id="PS50021"/>
    </source>
</evidence>
<keyword evidence="10" id="KW-1185">Reference proteome</keyword>
<evidence type="ECO:0000256" key="7">
    <source>
        <dbReference type="SAM" id="MobiDB-lite"/>
    </source>
</evidence>
<dbReference type="PROSITE" id="PS51122">
    <property type="entry name" value="CALPONIN_2"/>
    <property type="match status" value="1"/>
</dbReference>
<dbReference type="Pfam" id="PF00307">
    <property type="entry name" value="CH"/>
    <property type="match status" value="1"/>
</dbReference>
<dbReference type="Gene3D" id="1.10.418.10">
    <property type="entry name" value="Calponin-like domain"/>
    <property type="match status" value="1"/>
</dbReference>
<feature type="compositionally biased region" description="Basic and acidic residues" evidence="7">
    <location>
        <begin position="190"/>
        <end position="201"/>
    </location>
</feature>
<name>A0AA35T7B8_GEOBA</name>
<comment type="similarity">
    <text evidence="1 6">Belongs to the calponin family.</text>
</comment>
<feature type="non-terminal residue" evidence="9">
    <location>
        <position position="236"/>
    </location>
</feature>
<dbReference type="InterPro" id="IPR000557">
    <property type="entry name" value="Calponin_repeat"/>
</dbReference>
<evidence type="ECO:0000256" key="1">
    <source>
        <dbReference type="ARBA" id="ARBA00009631"/>
    </source>
</evidence>
<dbReference type="PROSITE" id="PS50021">
    <property type="entry name" value="CH"/>
    <property type="match status" value="1"/>
</dbReference>
<keyword evidence="3 6" id="KW-0112">Calmodulin-binding</keyword>
<feature type="compositionally biased region" description="Polar residues" evidence="7">
    <location>
        <begin position="216"/>
        <end position="225"/>
    </location>
</feature>
<accession>A0AA35T7B8</accession>
<dbReference type="GO" id="GO:0051015">
    <property type="term" value="F:actin filament binding"/>
    <property type="evidence" value="ECO:0007669"/>
    <property type="project" value="TreeGrafter"/>
</dbReference>
<dbReference type="GO" id="GO:0031032">
    <property type="term" value="P:actomyosin structure organization"/>
    <property type="evidence" value="ECO:0007669"/>
    <property type="project" value="InterPro"/>
</dbReference>
<dbReference type="SMART" id="SM00033">
    <property type="entry name" value="CH"/>
    <property type="match status" value="1"/>
</dbReference>
<feature type="region of interest" description="Disordered" evidence="7">
    <location>
        <begin position="178"/>
        <end position="201"/>
    </location>
</feature>
<dbReference type="GO" id="GO:0015629">
    <property type="term" value="C:actin cytoskeleton"/>
    <property type="evidence" value="ECO:0007669"/>
    <property type="project" value="TreeGrafter"/>
</dbReference>
<dbReference type="SUPFAM" id="SSF47576">
    <property type="entry name" value="Calponin-homology domain, CH-domain"/>
    <property type="match status" value="1"/>
</dbReference>
<evidence type="ECO:0000256" key="4">
    <source>
        <dbReference type="ARBA" id="ARBA00023203"/>
    </source>
</evidence>
<evidence type="ECO:0000256" key="3">
    <source>
        <dbReference type="ARBA" id="ARBA00022860"/>
    </source>
</evidence>
<dbReference type="InterPro" id="IPR001715">
    <property type="entry name" value="CH_dom"/>
</dbReference>
<feature type="region of interest" description="Disordered" evidence="7">
    <location>
        <begin position="216"/>
        <end position="236"/>
    </location>
</feature>
<dbReference type="PRINTS" id="PR00889">
    <property type="entry name" value="CALPONIN"/>
</dbReference>
<dbReference type="GO" id="GO:0005516">
    <property type="term" value="F:calmodulin binding"/>
    <property type="evidence" value="ECO:0007669"/>
    <property type="project" value="UniProtKB-KW"/>
</dbReference>
<dbReference type="PANTHER" id="PTHR47385">
    <property type="entry name" value="CALPONIN"/>
    <property type="match status" value="1"/>
</dbReference>
<dbReference type="InterPro" id="IPR001997">
    <property type="entry name" value="Calponin/LIMCH1"/>
</dbReference>
<dbReference type="GO" id="GO:0007015">
    <property type="term" value="P:actin filament organization"/>
    <property type="evidence" value="ECO:0007669"/>
    <property type="project" value="TreeGrafter"/>
</dbReference>
<keyword evidence="4 6" id="KW-0009">Actin-binding</keyword>
<dbReference type="Proteomes" id="UP001174909">
    <property type="component" value="Unassembled WGS sequence"/>
</dbReference>
<dbReference type="Pfam" id="PF00402">
    <property type="entry name" value="Calponin"/>
    <property type="match status" value="1"/>
</dbReference>
<evidence type="ECO:0000256" key="5">
    <source>
        <dbReference type="ARBA" id="ARBA00025109"/>
    </source>
</evidence>
<feature type="domain" description="Calponin-homology (CH)" evidence="8">
    <location>
        <begin position="73"/>
        <end position="178"/>
    </location>
</feature>
<evidence type="ECO:0000256" key="6">
    <source>
        <dbReference type="RuleBase" id="RU361224"/>
    </source>
</evidence>
<evidence type="ECO:0000256" key="2">
    <source>
        <dbReference type="ARBA" id="ARBA00022737"/>
    </source>
</evidence>
<sequence length="236" mass="25915">LRLCACVRQQACVSRIKAATSLRNSHSSVSLEPSTVLFCSVSAIHLLTKMADRPKGFGMTAEIQDRIDSKNDPVRQAEAREWLQAVVGEPFPEGTFQEALKDGTYLCKAIEQLNPGYKIKLNKLKTPFAMMENIGQFLNSCYDYGLEKNDVFQTVDLYDNTNVPQVVNGIHALGRKAQSKGYSGPALGPKESKAQKREFSDGKLQEGKNIIGLQMGSNRGASQAGMTPYGASRQIH</sequence>
<dbReference type="AlphaFoldDB" id="A0AA35T7B8"/>
<organism evidence="9 10">
    <name type="scientific">Geodia barretti</name>
    <name type="common">Barrett's horny sponge</name>
    <dbReference type="NCBI Taxonomy" id="519541"/>
    <lineage>
        <taxon>Eukaryota</taxon>
        <taxon>Metazoa</taxon>
        <taxon>Porifera</taxon>
        <taxon>Demospongiae</taxon>
        <taxon>Heteroscleromorpha</taxon>
        <taxon>Tetractinellida</taxon>
        <taxon>Astrophorina</taxon>
        <taxon>Geodiidae</taxon>
        <taxon>Geodia</taxon>
    </lineage>
</organism>
<comment type="caution">
    <text evidence="9">The sequence shown here is derived from an EMBL/GenBank/DDBJ whole genome shotgun (WGS) entry which is preliminary data.</text>
</comment>
<dbReference type="PRINTS" id="PR00888">
    <property type="entry name" value="SM22CALPONIN"/>
</dbReference>
<protein>
    <recommendedName>
        <fullName evidence="6">Calponin</fullName>
    </recommendedName>
</protein>
<comment type="function">
    <text evidence="5 6">Thin filament-associated protein that is implicated in the regulation and modulation of smooth muscle contraction. It is capable of binding to actin, calmodulin and tropomyosin. The interaction of calponin with actin inhibits the actomyosin Mg-ATPase activity.</text>
</comment>
<reference evidence="9" key="1">
    <citation type="submission" date="2023-03" db="EMBL/GenBank/DDBJ databases">
        <authorList>
            <person name="Steffen K."/>
            <person name="Cardenas P."/>
        </authorList>
    </citation>
    <scope>NUCLEOTIDE SEQUENCE</scope>
</reference>